<organism evidence="2 3">
    <name type="scientific">Botryosphaeria dothidea</name>
    <dbReference type="NCBI Taxonomy" id="55169"/>
    <lineage>
        <taxon>Eukaryota</taxon>
        <taxon>Fungi</taxon>
        <taxon>Dikarya</taxon>
        <taxon>Ascomycota</taxon>
        <taxon>Pezizomycotina</taxon>
        <taxon>Dothideomycetes</taxon>
        <taxon>Dothideomycetes incertae sedis</taxon>
        <taxon>Botryosphaeriales</taxon>
        <taxon>Botryosphaeriaceae</taxon>
        <taxon>Botryosphaeria</taxon>
    </lineage>
</organism>
<name>A0A8H4IT15_9PEZI</name>
<feature type="compositionally biased region" description="Polar residues" evidence="1">
    <location>
        <begin position="24"/>
        <end position="35"/>
    </location>
</feature>
<comment type="caution">
    <text evidence="2">The sequence shown here is derived from an EMBL/GenBank/DDBJ whole genome shotgun (WGS) entry which is preliminary data.</text>
</comment>
<dbReference type="AlphaFoldDB" id="A0A8H4IT15"/>
<accession>A0A8H4IT15</accession>
<dbReference type="EMBL" id="WWBZ02000033">
    <property type="protein sequence ID" value="KAF4307100.1"/>
    <property type="molecule type" value="Genomic_DNA"/>
</dbReference>
<evidence type="ECO:0000256" key="1">
    <source>
        <dbReference type="SAM" id="MobiDB-lite"/>
    </source>
</evidence>
<evidence type="ECO:0000313" key="2">
    <source>
        <dbReference type="EMBL" id="KAF4307100.1"/>
    </source>
</evidence>
<keyword evidence="3" id="KW-1185">Reference proteome</keyword>
<gene>
    <name evidence="2" type="ORF">GTA08_BOTSDO05829</name>
</gene>
<evidence type="ECO:0000313" key="3">
    <source>
        <dbReference type="Proteomes" id="UP000572817"/>
    </source>
</evidence>
<reference evidence="2" key="1">
    <citation type="submission" date="2020-04" db="EMBL/GenBank/DDBJ databases">
        <title>Genome Assembly and Annotation of Botryosphaeria dothidea sdau 11-99, a Latent Pathogen of Apple Fruit Ring Rot in China.</title>
        <authorList>
            <person name="Yu C."/>
            <person name="Diao Y."/>
            <person name="Lu Q."/>
            <person name="Zhao J."/>
            <person name="Cui S."/>
            <person name="Peng C."/>
            <person name="He B."/>
            <person name="Liu H."/>
        </authorList>
    </citation>
    <scope>NUCLEOTIDE SEQUENCE [LARGE SCALE GENOMIC DNA]</scope>
    <source>
        <strain evidence="2">Sdau11-99</strain>
    </source>
</reference>
<proteinExistence type="predicted"/>
<dbReference type="Proteomes" id="UP000572817">
    <property type="component" value="Unassembled WGS sequence"/>
</dbReference>
<protein>
    <submittedName>
        <fullName evidence="2">Uncharacterized protein</fullName>
    </submittedName>
</protein>
<sequence>MPEAQAAKSENDPQSDLGTEAGNRISSPVNVQVETHVTIHHDQKNETANSPSNKPLSSEYSQDNENRDIGNARSEEGPPDGGSGQRGMDEQRTTTVNSPVSYSEDPIAQDRHRFWKHAVWTDQNNPDDDRI</sequence>
<feature type="compositionally biased region" description="Basic and acidic residues" evidence="1">
    <location>
        <begin position="64"/>
        <end position="76"/>
    </location>
</feature>
<feature type="compositionally biased region" description="Polar residues" evidence="1">
    <location>
        <begin position="46"/>
        <end position="63"/>
    </location>
</feature>
<feature type="region of interest" description="Disordered" evidence="1">
    <location>
        <begin position="1"/>
        <end position="107"/>
    </location>
</feature>